<dbReference type="PROSITE" id="PS51197">
    <property type="entry name" value="HTH_RRF2_2"/>
    <property type="match status" value="1"/>
</dbReference>
<dbReference type="PANTHER" id="PTHR33221:SF4">
    <property type="entry name" value="HTH-TYPE TRANSCRIPTIONAL REPRESSOR NSRR"/>
    <property type="match status" value="1"/>
</dbReference>
<dbReference type="NCBIfam" id="TIGR00738">
    <property type="entry name" value="rrf2_super"/>
    <property type="match status" value="1"/>
</dbReference>
<dbReference type="RefSeq" id="WP_062392664.1">
    <property type="nucleotide sequence ID" value="NZ_CP011853.1"/>
</dbReference>
<dbReference type="Pfam" id="PF02082">
    <property type="entry name" value="Rrf2"/>
    <property type="match status" value="1"/>
</dbReference>
<protein>
    <submittedName>
        <fullName evidence="3">Transcriptional regulator</fullName>
    </submittedName>
</protein>
<evidence type="ECO:0000313" key="3">
    <source>
        <dbReference type="EMBL" id="ALG84668.1"/>
    </source>
</evidence>
<dbReference type="InterPro" id="IPR036388">
    <property type="entry name" value="WH-like_DNA-bd_sf"/>
</dbReference>
<comment type="cofactor">
    <cofactor evidence="2">
        <name>[2Fe-2S] cluster</name>
        <dbReference type="ChEBI" id="CHEBI:190135"/>
    </cofactor>
</comment>
<dbReference type="SUPFAM" id="SSF46785">
    <property type="entry name" value="Winged helix' DNA-binding domain"/>
    <property type="match status" value="1"/>
</dbReference>
<proteinExistence type="predicted"/>
<reference evidence="3 4" key="2">
    <citation type="journal article" date="2017" name="Int. J. Syst. Evol. Microbiol.">
        <title>Gordonia phthalatica sp. nov., a di-n-butyl phthalate-degrading bacterium isolated from activated sludge.</title>
        <authorList>
            <person name="Jin D."/>
            <person name="Kong X."/>
            <person name="Jia M."/>
            <person name="Yu X."/>
            <person name="Wang X."/>
            <person name="Zhuang X."/>
            <person name="Deng Y."/>
            <person name="Bai Z."/>
        </authorList>
    </citation>
    <scope>NUCLEOTIDE SEQUENCE [LARGE SCALE GENOMIC DNA]</scope>
    <source>
        <strain evidence="3 4">QH-11</strain>
    </source>
</reference>
<dbReference type="AlphaFoldDB" id="A0A0N9N2Y9"/>
<evidence type="ECO:0000256" key="1">
    <source>
        <dbReference type="ARBA" id="ARBA00023125"/>
    </source>
</evidence>
<dbReference type="InterPro" id="IPR036390">
    <property type="entry name" value="WH_DNA-bd_sf"/>
</dbReference>
<name>A0A0N9N2Y9_9ACTN</name>
<dbReference type="KEGG" id="goq:ACH46_09360"/>
<evidence type="ECO:0000256" key="2">
    <source>
        <dbReference type="ARBA" id="ARBA00034078"/>
    </source>
</evidence>
<evidence type="ECO:0000313" key="4">
    <source>
        <dbReference type="Proteomes" id="UP000063789"/>
    </source>
</evidence>
<dbReference type="Proteomes" id="UP000063789">
    <property type="component" value="Chromosome"/>
</dbReference>
<dbReference type="PATRIC" id="fig|1136941.3.peg.1908"/>
<organism evidence="3 4">
    <name type="scientific">Gordonia phthalatica</name>
    <dbReference type="NCBI Taxonomy" id="1136941"/>
    <lineage>
        <taxon>Bacteria</taxon>
        <taxon>Bacillati</taxon>
        <taxon>Actinomycetota</taxon>
        <taxon>Actinomycetes</taxon>
        <taxon>Mycobacteriales</taxon>
        <taxon>Gordoniaceae</taxon>
        <taxon>Gordonia</taxon>
    </lineage>
</organism>
<keyword evidence="1" id="KW-0238">DNA-binding</keyword>
<reference evidence="4" key="1">
    <citation type="submission" date="2015-06" db="EMBL/GenBank/DDBJ databases">
        <title>Complete genome sequence and metabolic analysis of phthalate degradation pathway in Gordonia sp. QH-11.</title>
        <authorList>
            <person name="Jin D."/>
            <person name="Kong X."/>
            <person name="Bai Z."/>
        </authorList>
    </citation>
    <scope>NUCLEOTIDE SEQUENCE [LARGE SCALE GENOMIC DNA]</scope>
    <source>
        <strain evidence="4">QH-11</strain>
    </source>
</reference>
<dbReference type="GO" id="GO:0003700">
    <property type="term" value="F:DNA-binding transcription factor activity"/>
    <property type="evidence" value="ECO:0007669"/>
    <property type="project" value="TreeGrafter"/>
</dbReference>
<dbReference type="EMBL" id="CP011853">
    <property type="protein sequence ID" value="ALG84668.1"/>
    <property type="molecule type" value="Genomic_DNA"/>
</dbReference>
<keyword evidence="4" id="KW-1185">Reference proteome</keyword>
<accession>A0A0N9N2Y9</accession>
<dbReference type="Gene3D" id="1.10.10.10">
    <property type="entry name" value="Winged helix-like DNA-binding domain superfamily/Winged helix DNA-binding domain"/>
    <property type="match status" value="1"/>
</dbReference>
<dbReference type="GO" id="GO:0003677">
    <property type="term" value="F:DNA binding"/>
    <property type="evidence" value="ECO:0007669"/>
    <property type="project" value="UniProtKB-KW"/>
</dbReference>
<dbReference type="InterPro" id="IPR000944">
    <property type="entry name" value="Tscrpt_reg_Rrf2"/>
</dbReference>
<dbReference type="STRING" id="1136941.ACH46_09360"/>
<dbReference type="PANTHER" id="PTHR33221">
    <property type="entry name" value="WINGED HELIX-TURN-HELIX TRANSCRIPTIONAL REGULATOR, RRF2 FAMILY"/>
    <property type="match status" value="1"/>
</dbReference>
<dbReference type="OrthoDB" id="9795923at2"/>
<sequence>MQLTRFTDIGLRIVMALAADPENTHTSRQLADDLHLSYTHVAKVVSRLAELGVVNSRRGRSGGLVITELGPQAGVGWLARHLEGDDEIVECEGATPCPLRAACRLRTALAAAQDAFYTSLDRLTVEDLIADPTGAQLLTLLPGPPVAADDDLAIPRRTQSCAFGGRNDQQ</sequence>
<gene>
    <name evidence="3" type="ORF">ACH46_09360</name>
</gene>
<dbReference type="GO" id="GO:0005829">
    <property type="term" value="C:cytosol"/>
    <property type="evidence" value="ECO:0007669"/>
    <property type="project" value="TreeGrafter"/>
</dbReference>